<evidence type="ECO:0000313" key="3">
    <source>
        <dbReference type="EMBL" id="KAE8372374.1"/>
    </source>
</evidence>
<accession>A0A5N7AR88</accession>
<reference evidence="3 4" key="1">
    <citation type="submission" date="2019-04" db="EMBL/GenBank/DDBJ databases">
        <title>Friends and foes A comparative genomics studyof 23 Aspergillus species from section Flavi.</title>
        <authorList>
            <consortium name="DOE Joint Genome Institute"/>
            <person name="Kjaerbolling I."/>
            <person name="Vesth T."/>
            <person name="Frisvad J.C."/>
            <person name="Nybo J.L."/>
            <person name="Theobald S."/>
            <person name="Kildgaard S."/>
            <person name="Isbrandt T."/>
            <person name="Kuo A."/>
            <person name="Sato A."/>
            <person name="Lyhne E.K."/>
            <person name="Kogle M.E."/>
            <person name="Wiebenga A."/>
            <person name="Kun R.S."/>
            <person name="Lubbers R.J."/>
            <person name="Makela M.R."/>
            <person name="Barry K."/>
            <person name="Chovatia M."/>
            <person name="Clum A."/>
            <person name="Daum C."/>
            <person name="Haridas S."/>
            <person name="He G."/>
            <person name="LaButti K."/>
            <person name="Lipzen A."/>
            <person name="Mondo S."/>
            <person name="Riley R."/>
            <person name="Salamov A."/>
            <person name="Simmons B.A."/>
            <person name="Magnuson J.K."/>
            <person name="Henrissat B."/>
            <person name="Mortensen U.H."/>
            <person name="Larsen T.O."/>
            <person name="Devries R.P."/>
            <person name="Grigoriev I.V."/>
            <person name="Machida M."/>
            <person name="Baker S.E."/>
            <person name="Andersen M.R."/>
        </authorList>
    </citation>
    <scope>NUCLEOTIDE SEQUENCE [LARGE SCALE GENOMIC DNA]</scope>
    <source>
        <strain evidence="3 4">IBT 29228</strain>
    </source>
</reference>
<feature type="compositionally biased region" description="Basic and acidic residues" evidence="2">
    <location>
        <begin position="1337"/>
        <end position="1365"/>
    </location>
</feature>
<name>A0A5N7AR88_9EURO</name>
<dbReference type="PANTHER" id="PTHR34251">
    <property type="entry name" value="LEUCINE-, GLUTAMATE- AND LYSINE-RICH PROTEIN 1"/>
    <property type="match status" value="1"/>
</dbReference>
<protein>
    <recommendedName>
        <fullName evidence="5">RNA polymerase Rpb1 C-terminal repeat domain-containing protein</fullName>
    </recommendedName>
</protein>
<dbReference type="InterPro" id="IPR038799">
    <property type="entry name" value="LEKR1"/>
</dbReference>
<feature type="region of interest" description="Disordered" evidence="2">
    <location>
        <begin position="1"/>
        <end position="512"/>
    </location>
</feature>
<dbReference type="EMBL" id="ML736362">
    <property type="protein sequence ID" value="KAE8372374.1"/>
    <property type="molecule type" value="Genomic_DNA"/>
</dbReference>
<feature type="compositionally biased region" description="Low complexity" evidence="2">
    <location>
        <begin position="45"/>
        <end position="79"/>
    </location>
</feature>
<feature type="region of interest" description="Disordered" evidence="2">
    <location>
        <begin position="1337"/>
        <end position="1380"/>
    </location>
</feature>
<evidence type="ECO:0000313" key="4">
    <source>
        <dbReference type="Proteomes" id="UP000326198"/>
    </source>
</evidence>
<evidence type="ECO:0000256" key="2">
    <source>
        <dbReference type="SAM" id="MobiDB-lite"/>
    </source>
</evidence>
<evidence type="ECO:0008006" key="5">
    <source>
        <dbReference type="Google" id="ProtNLM"/>
    </source>
</evidence>
<keyword evidence="4" id="KW-1185">Reference proteome</keyword>
<feature type="compositionally biased region" description="Low complexity" evidence="2">
    <location>
        <begin position="468"/>
        <end position="481"/>
    </location>
</feature>
<keyword evidence="1" id="KW-0175">Coiled coil</keyword>
<feature type="compositionally biased region" description="Low complexity" evidence="2">
    <location>
        <begin position="151"/>
        <end position="204"/>
    </location>
</feature>
<proteinExistence type="predicted"/>
<feature type="compositionally biased region" description="Low complexity" evidence="2">
    <location>
        <begin position="104"/>
        <end position="141"/>
    </location>
</feature>
<dbReference type="Proteomes" id="UP000326198">
    <property type="component" value="Unassembled WGS sequence"/>
</dbReference>
<feature type="compositionally biased region" description="Low complexity" evidence="2">
    <location>
        <begin position="340"/>
        <end position="351"/>
    </location>
</feature>
<dbReference type="OrthoDB" id="6365728at2759"/>
<organism evidence="3 4">
    <name type="scientific">Aspergillus bertholletiae</name>
    <dbReference type="NCBI Taxonomy" id="1226010"/>
    <lineage>
        <taxon>Eukaryota</taxon>
        <taxon>Fungi</taxon>
        <taxon>Dikarya</taxon>
        <taxon>Ascomycota</taxon>
        <taxon>Pezizomycotina</taxon>
        <taxon>Eurotiomycetes</taxon>
        <taxon>Eurotiomycetidae</taxon>
        <taxon>Eurotiales</taxon>
        <taxon>Aspergillaceae</taxon>
        <taxon>Aspergillus</taxon>
        <taxon>Aspergillus subgen. Circumdati</taxon>
    </lineage>
</organism>
<gene>
    <name evidence="3" type="ORF">BDV26DRAFT_102661</name>
</gene>
<evidence type="ECO:0000256" key="1">
    <source>
        <dbReference type="SAM" id="Coils"/>
    </source>
</evidence>
<feature type="coiled-coil region" evidence="1">
    <location>
        <begin position="786"/>
        <end position="1032"/>
    </location>
</feature>
<dbReference type="PANTHER" id="PTHR34251:SF1">
    <property type="entry name" value="LEUCINE, GLUTAMATE AND LYSINE RICH 1"/>
    <property type="match status" value="1"/>
</dbReference>
<feature type="compositionally biased region" description="Polar residues" evidence="2">
    <location>
        <begin position="80"/>
        <end position="103"/>
    </location>
</feature>
<feature type="compositionally biased region" description="Polar residues" evidence="2">
    <location>
        <begin position="408"/>
        <end position="436"/>
    </location>
</feature>
<sequence>MAKKAKNKPTGGKGNKKKTKAQEEPESQTPPPATPNVTIPEPEPEVQQQEQQHPVEQQSQEPLLVESQPQEQQQPEQPSDQTVEQLSDQPIEQISEPQPEQSIDQPLDQQADQPLDQPLAELAEQADQQLLDQQAEPLQDLSSEPLQEQPSLDQELQDQSTLDQQLQDQSTLDQQLQDQSTPDSQLQDQPPLDQQLQDQSPLDQELQEEQPEQQLQEQQPEEQEQPLQLQPEGAVEAKLQQPEAPVEASGETIVEPESGSAPELTPELTPELAPEVTAEDVPEATSELVPETELAPAQEVEQDKSQPTAEEVSATPEPEQQLHSPTNPEKDGSVPVTAPDLSSSQQLDASDVQWGAEASQELHQEELGAPEHLVEEIAQTTPENIDVSKEHVVEPPEPTPVTAPQTPLFSTDPTTASVETPSATETQFAESASPTKSDAPEIESHAAPSSDPSFEVVEAVPTSPTCQTAPPVSKPTSPVPKNASPTPRAGSPMPRNAASTPKATSPVPKPASPIPQAAPLMAETVSLMQEAELPGEVIPPAPTPPPVASVYQEPPFMLQNSSPAQKMASPLSKAASPFQKVVSPVQKSASPKVTSPLARHAYMSPMISPHATPHATPPVQPAMAPMAPMPHMPPMPPPSTAPSVASYATAYSPVMTTAGFMPQYAFYPPGMQPTPRGSMEPNTATAFQHLRDLTYANGNGFFTPQSGHHNGHNGHNGHHKGMMSPPEHPVEEPIELLQRIQDAIPDINRLLGSYRNTKSKLQAREAEFQQMKTQHEQDLMHKDFYIEALQTQMRKTANEAAEESTKLKNTINELRMELGNLDEKRKDLEEKLEDSEKSNEELTQNKHNLEEEVRMLNTNMKEAQEAHEKECERREQEKIDALATQKREMTESFEEIKAEDEKAAAEVLAAREKELLDQQEAMKNDYEDQKQQMQEAHDTLQSNFDGKVNELESTKTDLENKHNELEKTLVQHANEVELLNNTHADHVADMERRWADERGELEQRITEKCDELAHCEREKQKVEEDNVVKEQQLQAASDGMRLTIDNLGKDCDRLRKTLHSLGEATDLKSTKGDPFFLDCFGQLSRLIVSLSKEHFAYLPIDPPKDVLSKIPQELPSFLDNTPASRELRSAYVQHIISKTLTYRIFHPFLFTLGKRYGKADTFFQMLSMDIRRKSVRREAFWRQQTLKAAYTTSDAKQSINVVAAVIVDEIIDHLKHFADPKHMDTFHTSVRKIVKLAAETWRLARVERELIMASFPAPDSEGTSNEIWEEYGTPKEGCVGSKEDPTRHVLLRTFPRIIREAAHEDFAEDEEKALSCTYTQGSVLYSDSPVVMARRQELARRSTDSLVGVEERPRSESRGSTRSDGKPSSPRRGKASFDTL</sequence>